<dbReference type="CDD" id="cd09272">
    <property type="entry name" value="RNase_HI_RT_Ty1"/>
    <property type="match status" value="1"/>
</dbReference>
<feature type="region of interest" description="Disordered" evidence="3">
    <location>
        <begin position="810"/>
        <end position="834"/>
    </location>
</feature>
<keyword evidence="1" id="KW-0479">Metal-binding</keyword>
<evidence type="ECO:0000256" key="1">
    <source>
        <dbReference type="PROSITE-ProRule" id="PRU00047"/>
    </source>
</evidence>
<dbReference type="InterPro" id="IPR001878">
    <property type="entry name" value="Znf_CCHC"/>
</dbReference>
<keyword evidence="1" id="KW-0862">Zinc</keyword>
<evidence type="ECO:0000256" key="3">
    <source>
        <dbReference type="SAM" id="MobiDB-lite"/>
    </source>
</evidence>
<evidence type="ECO:0000259" key="4">
    <source>
        <dbReference type="PROSITE" id="PS50158"/>
    </source>
</evidence>
<feature type="region of interest" description="Disordered" evidence="3">
    <location>
        <begin position="864"/>
        <end position="896"/>
    </location>
</feature>
<dbReference type="PANTHER" id="PTHR11439">
    <property type="entry name" value="GAG-POL-RELATED RETROTRANSPOSON"/>
    <property type="match status" value="1"/>
</dbReference>
<keyword evidence="2" id="KW-0175">Coiled coil</keyword>
<feature type="coiled-coil region" evidence="2">
    <location>
        <begin position="6"/>
        <end position="47"/>
    </location>
</feature>
<protein>
    <recommendedName>
        <fullName evidence="4">CCHC-type domain-containing protein</fullName>
    </recommendedName>
</protein>
<dbReference type="EMBL" id="CAUYUJ010019643">
    <property type="protein sequence ID" value="CAK0892634.1"/>
    <property type="molecule type" value="Genomic_DNA"/>
</dbReference>
<name>A0ABN9X3I5_9DINO</name>
<evidence type="ECO:0000256" key="2">
    <source>
        <dbReference type="SAM" id="Coils"/>
    </source>
</evidence>
<feature type="compositionally biased region" description="Basic and acidic residues" evidence="3">
    <location>
        <begin position="880"/>
        <end position="896"/>
    </location>
</feature>
<organism evidence="5 6">
    <name type="scientific">Prorocentrum cordatum</name>
    <dbReference type="NCBI Taxonomy" id="2364126"/>
    <lineage>
        <taxon>Eukaryota</taxon>
        <taxon>Sar</taxon>
        <taxon>Alveolata</taxon>
        <taxon>Dinophyceae</taxon>
        <taxon>Prorocentrales</taxon>
        <taxon>Prorocentraceae</taxon>
        <taxon>Prorocentrum</taxon>
    </lineage>
</organism>
<evidence type="ECO:0000313" key="5">
    <source>
        <dbReference type="EMBL" id="CAK0892634.1"/>
    </source>
</evidence>
<feature type="domain" description="CCHC-type" evidence="4">
    <location>
        <begin position="331"/>
        <end position="344"/>
    </location>
</feature>
<feature type="region of interest" description="Disordered" evidence="3">
    <location>
        <begin position="342"/>
        <end position="395"/>
    </location>
</feature>
<keyword evidence="1" id="KW-0863">Zinc-finger</keyword>
<comment type="caution">
    <text evidence="5">The sequence shown here is derived from an EMBL/GenBank/DDBJ whole genome shotgun (WGS) entry which is preliminary data.</text>
</comment>
<accession>A0ABN9X3I5</accession>
<dbReference type="PROSITE" id="PS50158">
    <property type="entry name" value="ZF_CCHC"/>
    <property type="match status" value="1"/>
</dbReference>
<proteinExistence type="predicted"/>
<reference evidence="5" key="1">
    <citation type="submission" date="2023-10" db="EMBL/GenBank/DDBJ databases">
        <authorList>
            <person name="Chen Y."/>
            <person name="Shah S."/>
            <person name="Dougan E. K."/>
            <person name="Thang M."/>
            <person name="Chan C."/>
        </authorList>
    </citation>
    <scope>NUCLEOTIDE SEQUENCE [LARGE SCALE GENOMIC DNA]</scope>
</reference>
<sequence>MAEEQLRLLTQQMEQLTQRLTAIGQENRQLTATVTSQQQQISQLQQAGGAAQRGAAAAAPVVSNESIGLLIEALSEQTRALSRRDRPVLVDVKGIGRPYTFTNDESKFPEWCKKVEDYLLGVEPQLAAALEWALEQEDEFTTAEAVLALGPNTEHAIDDIAALNLQIKSVLSNLTEGESWTIVQNCDRNGLEAWRRLHRRFDALTGGRRRALLRAILSPHRVKLEEVGTALQLWEEMVTRYNKKQQRLGEAPIADEYLCSALEALVPEDVENHLQMNANRLKKYSDMRAEMVTFYEARTGKKVRVTLQERMKSASSGGPAPMDVDSLQGYCDNCGKWGHKKADCWGKPQDRRRHKGDPKGGASGRGGRGPKGARGKGAASLEEAGDRGHEPETEQASLELGAFDVRAAPPSVAPVAGVDDEGYTKFNLDTGAAVTAFPRSQFGSGHPDENHRGYVTASGERIPDCGGSRLVCTDEHGQRRGITGRKTDVHKVLASASQVFRGGKQVAWLTEDGGYIIPRDGPVAKAIANVIQRHEQLESGKTMLPVYQEKGVYNFYLKVNTQEEIGAVSKTKEETMPILVIKDRTTKGYAATAIPRKGVHLFNIKFFAGAVKELGWKKMVSKSDGEHSLVALKQAVSDSMPGVEMVMQESPDGDHPANGEAENAVKEVKRLVRVHKATLEERIGKKLPVDHPLWTWLPRHAAACLSRYRIGPDGRTAEQRRTGRAWAKAAVEFGERIHARPAVPREPRSGFAPKMVEGRYVGHQSRTGSLLVMTSTGVIRAKAFNRMQEGERWTSEGLEDLKGVPWQMVPPAAGSTAPAPAAGSPAPARAPPLAAGAEAAADAARVAHSVECTQRMKAHIEADVQQRRRVDQMPTALDRAALKRPPEDPPDDPRLETADDDVIVPPAVQAQAAAASEGPDVAMGSFSAGKEELRRMYEGRIVEAYRTSCVDLSSSELDDVTQMALELELRKQSSGERGSGQPRAQEPLVHVKLEGPVPVAPEPYEAGRESLDDDERYWDDVNGGWLDPQMVREERRREVQWLHKQDVYEKRTIEECRQVTGQPPIKLMWIDTNKGDHENPNYRSRIVVREKRGKGEEGKANPALFYNMNADLRSLVHGDDFCALGDDEALDELEKTLRSKYDLKVTGSLRLGARSDQEVVFLNRILRVAGPPGDERFEVEADPRHAEMIVAEMGLAGEKTKALDAPGLKKEEAEHEERETSPLLTGDAVKQYRSVTMRAAYLSPDRADIGDAVKNLAKYMQSPRQVDAVRLKRLARYLKGRPRVVQKFTRDRNTANDDVVKVVIMVDSDTAGDKVSRRSTVGQVAFVGKHVVKHMCNILQVIGLSSGENEYYAISAGACTGLGIKGILEDWNVVCELKVVSDSSAARGFSSRRGVGKQKHIQTRYLWVQERLAMRHLDLGKFGTKENRADLLTKPLTKKEMEEHMKGINQEFREGRAQYGLRLL</sequence>
<keyword evidence="6" id="KW-1185">Reference proteome</keyword>
<dbReference type="PANTHER" id="PTHR11439:SF467">
    <property type="entry name" value="INTEGRASE CATALYTIC DOMAIN-CONTAINING PROTEIN"/>
    <property type="match status" value="1"/>
</dbReference>
<evidence type="ECO:0000313" key="6">
    <source>
        <dbReference type="Proteomes" id="UP001189429"/>
    </source>
</evidence>
<feature type="compositionally biased region" description="Gly residues" evidence="3">
    <location>
        <begin position="359"/>
        <end position="372"/>
    </location>
</feature>
<dbReference type="Proteomes" id="UP001189429">
    <property type="component" value="Unassembled WGS sequence"/>
</dbReference>
<gene>
    <name evidence="5" type="ORF">PCOR1329_LOCUS72254</name>
</gene>